<comment type="caution">
    <text evidence="10">The sequence shown here is derived from an EMBL/GenBank/DDBJ whole genome shotgun (WGS) entry which is preliminary data.</text>
</comment>
<organism evidence="10 11">
    <name type="scientific">Pseudomonas putida</name>
    <name type="common">Arthrobacter siderocapsulatus</name>
    <dbReference type="NCBI Taxonomy" id="303"/>
    <lineage>
        <taxon>Bacteria</taxon>
        <taxon>Pseudomonadati</taxon>
        <taxon>Pseudomonadota</taxon>
        <taxon>Gammaproteobacteria</taxon>
        <taxon>Pseudomonadales</taxon>
        <taxon>Pseudomonadaceae</taxon>
        <taxon>Pseudomonas</taxon>
    </lineage>
</organism>
<dbReference type="Gene3D" id="1.10.1740.110">
    <property type="match status" value="1"/>
</dbReference>
<comment type="similarity">
    <text evidence="8">Belongs to the AB hydrolase superfamily. MetX family.</text>
</comment>
<dbReference type="GO" id="GO:0008899">
    <property type="term" value="F:homoserine O-succinyltransferase activity"/>
    <property type="evidence" value="ECO:0007669"/>
    <property type="project" value="UniProtKB-UniRule"/>
</dbReference>
<dbReference type="Proteomes" id="UP000237378">
    <property type="component" value="Unassembled WGS sequence"/>
</dbReference>
<evidence type="ECO:0000256" key="6">
    <source>
        <dbReference type="ARBA" id="ARBA00023315"/>
    </source>
</evidence>
<evidence type="ECO:0000256" key="1">
    <source>
        <dbReference type="ARBA" id="ARBA00011738"/>
    </source>
</evidence>
<dbReference type="Pfam" id="PF00561">
    <property type="entry name" value="Abhydrolase_1"/>
    <property type="match status" value="1"/>
</dbReference>
<evidence type="ECO:0000259" key="9">
    <source>
        <dbReference type="Pfam" id="PF00561"/>
    </source>
</evidence>
<evidence type="ECO:0000256" key="2">
    <source>
        <dbReference type="ARBA" id="ARBA00022490"/>
    </source>
</evidence>
<feature type="binding site" evidence="8">
    <location>
        <position position="357"/>
    </location>
    <ligand>
        <name>substrate</name>
    </ligand>
</feature>
<dbReference type="GO" id="GO:0005737">
    <property type="term" value="C:cytoplasm"/>
    <property type="evidence" value="ECO:0007669"/>
    <property type="project" value="UniProtKB-SubCell"/>
</dbReference>
<dbReference type="SUPFAM" id="SSF53474">
    <property type="entry name" value="alpha/beta-Hydrolases"/>
    <property type="match status" value="1"/>
</dbReference>
<feature type="domain" description="AB hydrolase-1" evidence="9">
    <location>
        <begin position="51"/>
        <end position="359"/>
    </location>
</feature>
<dbReference type="PANTHER" id="PTHR32268">
    <property type="entry name" value="HOMOSERINE O-ACETYLTRANSFERASE"/>
    <property type="match status" value="1"/>
</dbReference>
<evidence type="ECO:0000313" key="11">
    <source>
        <dbReference type="Proteomes" id="UP000237378"/>
    </source>
</evidence>
<keyword evidence="6 8" id="KW-0012">Acyltransferase</keyword>
<accession>A0A1X1AGN3</accession>
<evidence type="ECO:0000256" key="4">
    <source>
        <dbReference type="ARBA" id="ARBA00022679"/>
    </source>
</evidence>
<dbReference type="InterPro" id="IPR029058">
    <property type="entry name" value="AB_hydrolase_fold"/>
</dbReference>
<protein>
    <recommendedName>
        <fullName evidence="8">Homoserine O-succinyltransferase</fullName>
        <shortName evidence="8">HST</shortName>
        <ecNumber evidence="8">2.3.1.46</ecNumber>
    </recommendedName>
    <alternativeName>
        <fullName evidence="8">Homoserine transsuccinylase</fullName>
        <shortName evidence="8">HTS</shortName>
    </alternativeName>
</protein>
<keyword evidence="4 8" id="KW-0808">Transferase</keyword>
<comment type="subcellular location">
    <subcellularLocation>
        <location evidence="8">Cytoplasm</location>
    </subcellularLocation>
</comment>
<feature type="active site" evidence="8">
    <location>
        <position position="323"/>
    </location>
</feature>
<comment type="catalytic activity">
    <reaction evidence="8">
        <text>L-homoserine + succinyl-CoA = O-succinyl-L-homoserine + CoA</text>
        <dbReference type="Rhea" id="RHEA:22008"/>
        <dbReference type="ChEBI" id="CHEBI:57287"/>
        <dbReference type="ChEBI" id="CHEBI:57292"/>
        <dbReference type="ChEBI" id="CHEBI:57476"/>
        <dbReference type="ChEBI" id="CHEBI:57661"/>
        <dbReference type="EC" id="2.3.1.46"/>
    </reaction>
</comment>
<dbReference type="PANTHER" id="PTHR32268:SF11">
    <property type="entry name" value="HOMOSERINE O-ACETYLTRANSFERASE"/>
    <property type="match status" value="1"/>
</dbReference>
<evidence type="ECO:0000313" key="10">
    <source>
        <dbReference type="EMBL" id="POG07111.1"/>
    </source>
</evidence>
<comment type="pathway">
    <text evidence="8">Amino-acid biosynthesis; L-methionine biosynthesis via de novo pathway; O-succinyl-L-homoserine from L-homoserine: step 1/1.</text>
</comment>
<keyword evidence="2 8" id="KW-0963">Cytoplasm</keyword>
<dbReference type="UniPathway" id="UPA00051">
    <property type="reaction ID" value="UER00075"/>
</dbReference>
<comment type="function">
    <text evidence="7 8">Transfers a succinyl group from succinyl-CoA to L-homoserine, forming succinyl-L-homoserine.</text>
</comment>
<dbReference type="HAMAP" id="MF_00296">
    <property type="entry name" value="MetX_acyltransf"/>
    <property type="match status" value="1"/>
</dbReference>
<evidence type="ECO:0000256" key="3">
    <source>
        <dbReference type="ARBA" id="ARBA00022605"/>
    </source>
</evidence>
<feature type="active site" evidence="8">
    <location>
        <position position="356"/>
    </location>
</feature>
<dbReference type="EMBL" id="MING01000047">
    <property type="protein sequence ID" value="POG07111.1"/>
    <property type="molecule type" value="Genomic_DNA"/>
</dbReference>
<dbReference type="GO" id="GO:0004414">
    <property type="term" value="F:homoserine O-acetyltransferase activity"/>
    <property type="evidence" value="ECO:0007669"/>
    <property type="project" value="TreeGrafter"/>
</dbReference>
<reference evidence="10 11" key="2">
    <citation type="submission" date="2018-03" db="EMBL/GenBank/DDBJ databases">
        <title>Draft genome of Pseudomonas putida strain KH-18-2.</title>
        <authorList>
            <person name="Yoshizawa S."/>
            <person name="Khan N.H."/>
            <person name="Nishimura M."/>
            <person name="Chiura H.X."/>
            <person name="Ogura Y."/>
            <person name="Hayashi T."/>
            <person name="Kogure K."/>
        </authorList>
    </citation>
    <scope>NUCLEOTIDE SEQUENCE [LARGE SCALE GENOMIC DNA]</scope>
    <source>
        <strain evidence="10 11">KH-18-2</strain>
    </source>
</reference>
<name>A0A1X1AGN3_PSEPU</name>
<keyword evidence="3 8" id="KW-0028">Amino-acid biosynthesis</keyword>
<feature type="active site" description="Nucleophile" evidence="8">
    <location>
        <position position="157"/>
    </location>
</feature>
<dbReference type="RefSeq" id="WP_021783665.1">
    <property type="nucleotide sequence ID" value="NZ_CP047152.1"/>
</dbReference>
<evidence type="ECO:0000256" key="7">
    <source>
        <dbReference type="ARBA" id="ARBA00053298"/>
    </source>
</evidence>
<sequence length="379" mass="41677">MSTVFPEDSVGLVVPQTARFDEPLALACGRSLASYELVYETYGTLNASASNAVLICHALSGHHHAAGYHAATDRKPGWWDSCIGPGKPIDTNRFFVVSLNNLGGCNGSTGPSSVNPATGKPYGADFPVLTVEDWVHSQVRLGERLGIQQWAAVVGGSLGGMQALQWTISYPERVRHCVDIASAPKLSAQNIAFNEVARQAILTDPEFHGGSFQDQGVIPKRGLMLARMVGHITYLSDDSMGEKFGRELKSDKLNYDFHSVEFQVESYLRYQGEEFSGRFDANTYLLMTKALDYFDPAAKQGGDLAATLAHVTADYCIMSFTTDWRFSPARSREIVDALMAARKNVCYLEIDSPYGHDAFLIPTPRYMQGFSNYMNRIAI</sequence>
<feature type="binding site" evidence="8">
    <location>
        <position position="227"/>
    </location>
    <ligand>
        <name>substrate</name>
    </ligand>
</feature>
<proteinExistence type="inferred from homology"/>
<feature type="site" description="Important for acyl-CoA specificity" evidence="8">
    <location>
        <position position="325"/>
    </location>
</feature>
<evidence type="ECO:0000256" key="5">
    <source>
        <dbReference type="ARBA" id="ARBA00023167"/>
    </source>
</evidence>
<dbReference type="GO" id="GO:0009092">
    <property type="term" value="P:homoserine metabolic process"/>
    <property type="evidence" value="ECO:0007669"/>
    <property type="project" value="TreeGrafter"/>
</dbReference>
<dbReference type="InterPro" id="IPR000073">
    <property type="entry name" value="AB_hydrolase_1"/>
</dbReference>
<dbReference type="GO" id="GO:0009086">
    <property type="term" value="P:methionine biosynthetic process"/>
    <property type="evidence" value="ECO:0007669"/>
    <property type="project" value="UniProtKB-UniRule"/>
</dbReference>
<comment type="caution">
    <text evidence="8">Lacks conserved residue(s) required for the propagation of feature annotation.</text>
</comment>
<dbReference type="InterPro" id="IPR008220">
    <property type="entry name" value="HAT_MetX-like"/>
</dbReference>
<reference evidence="10 11" key="1">
    <citation type="submission" date="2016-08" db="EMBL/GenBank/DDBJ databases">
        <authorList>
            <person name="Seilhamer J.J."/>
        </authorList>
    </citation>
    <scope>NUCLEOTIDE SEQUENCE [LARGE SCALE GENOMIC DNA]</scope>
    <source>
        <strain evidence="10 11">KH-18-2</strain>
    </source>
</reference>
<dbReference type="AlphaFoldDB" id="A0A1X1AGN3"/>
<dbReference type="Gene3D" id="3.40.50.1820">
    <property type="entry name" value="alpha/beta hydrolase"/>
    <property type="match status" value="1"/>
</dbReference>
<evidence type="ECO:0000256" key="8">
    <source>
        <dbReference type="HAMAP-Rule" id="MF_00296"/>
    </source>
</evidence>
<dbReference type="FunFam" id="1.10.1740.110:FF:000001">
    <property type="entry name" value="Homoserine O-acetyltransferase"/>
    <property type="match status" value="1"/>
</dbReference>
<dbReference type="NCBIfam" id="NF001209">
    <property type="entry name" value="PRK00175.1"/>
    <property type="match status" value="1"/>
</dbReference>
<dbReference type="PIRSF" id="PIRSF000443">
    <property type="entry name" value="Homoser_Ac_trans"/>
    <property type="match status" value="1"/>
</dbReference>
<dbReference type="NCBIfam" id="TIGR01392">
    <property type="entry name" value="homoserO_Ac_trn"/>
    <property type="match status" value="1"/>
</dbReference>
<dbReference type="EC" id="2.3.1.46" evidence="8"/>
<keyword evidence="5 8" id="KW-0486">Methionine biosynthesis</keyword>
<comment type="subunit">
    <text evidence="1 8">Homodimer.</text>
</comment>
<gene>
    <name evidence="8" type="primary">metXS</name>
    <name evidence="10" type="ORF">BGP82_11040</name>
</gene>